<proteinExistence type="predicted"/>
<feature type="region of interest" description="Disordered" evidence="1">
    <location>
        <begin position="271"/>
        <end position="312"/>
    </location>
</feature>
<keyword evidence="2" id="KW-0472">Membrane</keyword>
<feature type="signal peptide" evidence="3">
    <location>
        <begin position="1"/>
        <end position="22"/>
    </location>
</feature>
<feature type="region of interest" description="Disordered" evidence="1">
    <location>
        <begin position="43"/>
        <end position="90"/>
    </location>
</feature>
<keyword evidence="2" id="KW-0812">Transmembrane</keyword>
<feature type="compositionally biased region" description="Polar residues" evidence="1">
    <location>
        <begin position="71"/>
        <end position="90"/>
    </location>
</feature>
<dbReference type="OrthoDB" id="4084551at2759"/>
<dbReference type="Proteomes" id="UP000799440">
    <property type="component" value="Unassembled WGS sequence"/>
</dbReference>
<organism evidence="4 5">
    <name type="scientific">Sporormia fimetaria CBS 119925</name>
    <dbReference type="NCBI Taxonomy" id="1340428"/>
    <lineage>
        <taxon>Eukaryota</taxon>
        <taxon>Fungi</taxon>
        <taxon>Dikarya</taxon>
        <taxon>Ascomycota</taxon>
        <taxon>Pezizomycotina</taxon>
        <taxon>Dothideomycetes</taxon>
        <taxon>Pleosporomycetidae</taxon>
        <taxon>Pleosporales</taxon>
        <taxon>Sporormiaceae</taxon>
        <taxon>Sporormia</taxon>
    </lineage>
</organism>
<name>A0A6A6VIR1_9PLEO</name>
<gene>
    <name evidence="4" type="ORF">M011DRAFT_485085</name>
</gene>
<dbReference type="InterPro" id="IPR028000">
    <property type="entry name" value="Pma1"/>
</dbReference>
<evidence type="ECO:0000313" key="5">
    <source>
        <dbReference type="Proteomes" id="UP000799440"/>
    </source>
</evidence>
<feature type="chain" id="PRO_5025654776" description="Mid2 domain-containing protein" evidence="3">
    <location>
        <begin position="23"/>
        <end position="312"/>
    </location>
</feature>
<evidence type="ECO:0008006" key="6">
    <source>
        <dbReference type="Google" id="ProtNLM"/>
    </source>
</evidence>
<protein>
    <recommendedName>
        <fullName evidence="6">Mid2 domain-containing protein</fullName>
    </recommendedName>
</protein>
<sequence>MRLHRFAAAVALPGMFASPLVAERQGETTTALSSAPTVDLAVSTKSNGEPTTFEVFAPRPSSSEASKSVSEDQLSVTPTSTVDLPSSTSTYEPTGAPFPASAFNHCEDPNARPFCLPTNGTDLYVGNYYYATWNPDFFPHNSSIVVKVQYRNDSSYTYFELDFVALWIEDGTTSKAKSAAGPMVTVKNAPPRYLPPSQTSKFHKEGIMIGLPVSLGFVLLVVVGLFFGMRKQRKIGLGNIMGRQKRGYATRKSKRERLGLGKKGAIRLEEVELPNRPRNDSLGSLVSEDDEIRPAPRGNHFRDELQRQKTGR</sequence>
<dbReference type="EMBL" id="MU006567">
    <property type="protein sequence ID" value="KAF2749007.1"/>
    <property type="molecule type" value="Genomic_DNA"/>
</dbReference>
<reference evidence="4" key="1">
    <citation type="journal article" date="2020" name="Stud. Mycol.">
        <title>101 Dothideomycetes genomes: a test case for predicting lifestyles and emergence of pathogens.</title>
        <authorList>
            <person name="Haridas S."/>
            <person name="Albert R."/>
            <person name="Binder M."/>
            <person name="Bloem J."/>
            <person name="Labutti K."/>
            <person name="Salamov A."/>
            <person name="Andreopoulos B."/>
            <person name="Baker S."/>
            <person name="Barry K."/>
            <person name="Bills G."/>
            <person name="Bluhm B."/>
            <person name="Cannon C."/>
            <person name="Castanera R."/>
            <person name="Culley D."/>
            <person name="Daum C."/>
            <person name="Ezra D."/>
            <person name="Gonzalez J."/>
            <person name="Henrissat B."/>
            <person name="Kuo A."/>
            <person name="Liang C."/>
            <person name="Lipzen A."/>
            <person name="Lutzoni F."/>
            <person name="Magnuson J."/>
            <person name="Mondo S."/>
            <person name="Nolan M."/>
            <person name="Ohm R."/>
            <person name="Pangilinan J."/>
            <person name="Park H.-J."/>
            <person name="Ramirez L."/>
            <person name="Alfaro M."/>
            <person name="Sun H."/>
            <person name="Tritt A."/>
            <person name="Yoshinaga Y."/>
            <person name="Zwiers L.-H."/>
            <person name="Turgeon B."/>
            <person name="Goodwin S."/>
            <person name="Spatafora J."/>
            <person name="Crous P."/>
            <person name="Grigoriev I."/>
        </authorList>
    </citation>
    <scope>NUCLEOTIDE SEQUENCE</scope>
    <source>
        <strain evidence="4">CBS 119925</strain>
    </source>
</reference>
<accession>A0A6A6VIR1</accession>
<keyword evidence="2" id="KW-1133">Transmembrane helix</keyword>
<evidence type="ECO:0000256" key="2">
    <source>
        <dbReference type="SAM" id="Phobius"/>
    </source>
</evidence>
<evidence type="ECO:0000256" key="1">
    <source>
        <dbReference type="SAM" id="MobiDB-lite"/>
    </source>
</evidence>
<feature type="transmembrane region" description="Helical" evidence="2">
    <location>
        <begin position="206"/>
        <end position="227"/>
    </location>
</feature>
<dbReference type="Pfam" id="PF14610">
    <property type="entry name" value="Psg1"/>
    <property type="match status" value="2"/>
</dbReference>
<evidence type="ECO:0000256" key="3">
    <source>
        <dbReference type="SAM" id="SignalP"/>
    </source>
</evidence>
<evidence type="ECO:0000313" key="4">
    <source>
        <dbReference type="EMBL" id="KAF2749007.1"/>
    </source>
</evidence>
<keyword evidence="3" id="KW-0732">Signal</keyword>
<feature type="compositionally biased region" description="Basic and acidic residues" evidence="1">
    <location>
        <begin position="300"/>
        <end position="312"/>
    </location>
</feature>
<dbReference type="AlphaFoldDB" id="A0A6A6VIR1"/>
<keyword evidence="5" id="KW-1185">Reference proteome</keyword>